<protein>
    <submittedName>
        <fullName evidence="2">Molecular chaperone TorD family protein</fullName>
    </submittedName>
</protein>
<dbReference type="Pfam" id="PF02613">
    <property type="entry name" value="Nitrate_red_del"/>
    <property type="match status" value="1"/>
</dbReference>
<dbReference type="PANTHER" id="PTHR34227:SF1">
    <property type="entry name" value="DIMETHYL SULFOXIDE REDUCTASE CHAPERONE-RELATED"/>
    <property type="match status" value="1"/>
</dbReference>
<dbReference type="InterPro" id="IPR050289">
    <property type="entry name" value="TorD/DmsD_chaperones"/>
</dbReference>
<dbReference type="InterPro" id="IPR020945">
    <property type="entry name" value="DMSO/NO3_reduct_chaperone"/>
</dbReference>
<evidence type="ECO:0000256" key="1">
    <source>
        <dbReference type="ARBA" id="ARBA00023186"/>
    </source>
</evidence>
<evidence type="ECO:0000313" key="3">
    <source>
        <dbReference type="Proteomes" id="UP000553059"/>
    </source>
</evidence>
<proteinExistence type="predicted"/>
<dbReference type="EMBL" id="DUTF01000282">
    <property type="protein sequence ID" value="HHY27620.1"/>
    <property type="molecule type" value="Genomic_DNA"/>
</dbReference>
<dbReference type="PANTHER" id="PTHR34227">
    <property type="entry name" value="CHAPERONE PROTEIN YCDY"/>
    <property type="match status" value="1"/>
</dbReference>
<keyword evidence="1" id="KW-0143">Chaperone</keyword>
<reference evidence="2 3" key="1">
    <citation type="journal article" date="2020" name="Biotechnol. Biofuels">
        <title>New insights from the biogas microbiome by comprehensive genome-resolved metagenomics of nearly 1600 species originating from multiple anaerobic digesters.</title>
        <authorList>
            <person name="Campanaro S."/>
            <person name="Treu L."/>
            <person name="Rodriguez-R L.M."/>
            <person name="Kovalovszki A."/>
            <person name="Ziels R.M."/>
            <person name="Maus I."/>
            <person name="Zhu X."/>
            <person name="Kougias P.G."/>
            <person name="Basile A."/>
            <person name="Luo G."/>
            <person name="Schluter A."/>
            <person name="Konstantinidis K.T."/>
            <person name="Angelidaki I."/>
        </authorList>
    </citation>
    <scope>NUCLEOTIDE SEQUENCE [LARGE SCALE GENOMIC DNA]</scope>
    <source>
        <strain evidence="2">AS05jafATM_4</strain>
    </source>
</reference>
<dbReference type="Proteomes" id="UP000553059">
    <property type="component" value="Unassembled WGS sequence"/>
</dbReference>
<dbReference type="AlphaFoldDB" id="A0A7C7DB81"/>
<dbReference type="SUPFAM" id="SSF89155">
    <property type="entry name" value="TorD-like"/>
    <property type="match status" value="1"/>
</dbReference>
<dbReference type="InterPro" id="IPR036411">
    <property type="entry name" value="TorD-like_sf"/>
</dbReference>
<sequence>MTTQDDGIAIILANRHYLYQLLQHIFGIEPNQELLDIATNQHTQEALELMLDEEHCDLNTYLALLTELRQALFTDPIPTLDKLTSEYTSLMIGPHKLPAPPWESVYVTKERALFQESTLKVRRTYLNYQFLPANYPHEADDHLAFELDFMAHLAKLTLERFDEQTIDQVKKLLDDQKTFLQNHLLVWVGDFAEDIQKSKTHHFYPQMAALTKLFLETDNLVLDELLSLV</sequence>
<accession>A0A7C7DB81</accession>
<organism evidence="2 3">
    <name type="scientific">Desulfitobacterium dehalogenans</name>
    <dbReference type="NCBI Taxonomy" id="36854"/>
    <lineage>
        <taxon>Bacteria</taxon>
        <taxon>Bacillati</taxon>
        <taxon>Bacillota</taxon>
        <taxon>Clostridia</taxon>
        <taxon>Eubacteriales</taxon>
        <taxon>Desulfitobacteriaceae</taxon>
        <taxon>Desulfitobacterium</taxon>
    </lineage>
</organism>
<gene>
    <name evidence="2" type="ORF">GX523_12935</name>
</gene>
<evidence type="ECO:0000313" key="2">
    <source>
        <dbReference type="EMBL" id="HHY27620.1"/>
    </source>
</evidence>
<name>A0A7C7DB81_9FIRM</name>
<dbReference type="Gene3D" id="1.10.3480.10">
    <property type="entry name" value="TorD-like"/>
    <property type="match status" value="1"/>
</dbReference>
<comment type="caution">
    <text evidence="2">The sequence shown here is derived from an EMBL/GenBank/DDBJ whole genome shotgun (WGS) entry which is preliminary data.</text>
</comment>